<gene>
    <name evidence="2" type="ORF">ECRASSUSDP1_LOCUS23880</name>
</gene>
<feature type="region of interest" description="Disordered" evidence="1">
    <location>
        <begin position="340"/>
        <end position="361"/>
    </location>
</feature>
<proteinExistence type="predicted"/>
<sequence length="741" mass="84984">MDRPFFLNGRFEIEPYTADTADCSFYEKKESLYEKSQHLGKMKRNAFDSAVCHLPGKLESGKGVNPALNNKFKSRLGIKPLKLNNSRYSNFQKQVSKKHRYEYQKAAFRMPRINPNRNSINLSAKEANRILQSSTKGFSTSRNRNKKLNKSCNGIPRSRDTLHLQHPNLNTICNSNDALELDSVKGSCNLSDCQTDQGCSHSKRGGNDNPAKLRKQINKLNQVIQKKDGQINYLKKTSKFPEVNELRQENQTLYEECTRLRTLCTQYMKKEIDSTELEGEVKKAVAGTIGTSTLQDRIKGKMSAINDILKSNELPQKPIEIKIPTVKFMDDFDKDQKDGTLIISNGNPKSGDKRTGYNPVGKKTLKTNRTVNLETDHINLNLDAYSEKSIRVDLSESSKSIQFGFKPNEDCEDEKGNPEVSQNEISNILGDLRFLLQVFGENAAKFLFQEKYLVSSEDAIQAFHQRLRISLEESTKLAFYLANSVQKENCDSTSSETLNANELQRKIEEIVGSYRIYGKEEERNLIDAFFTVENRKYTPRFLNEMVDLSYIEKVSIKDFENTLSRIPFNLNMKFLSIRLLRESNSLHLISGECIKIFVDLIKSKKIPIKTQIRSYDEFDEDSASMSTDSAKGIPNLNTEDKNFFERLADFLFKKEVTLDQVIRKKVYTKMVNGREQELINPRTFFHLLEKRGFTCSFNEKPEICSLLKNPHFTDALEVEKILQALKEQGVKKCRILTLSIN</sequence>
<organism evidence="2 3">
    <name type="scientific">Euplotes crassus</name>
    <dbReference type="NCBI Taxonomy" id="5936"/>
    <lineage>
        <taxon>Eukaryota</taxon>
        <taxon>Sar</taxon>
        <taxon>Alveolata</taxon>
        <taxon>Ciliophora</taxon>
        <taxon>Intramacronucleata</taxon>
        <taxon>Spirotrichea</taxon>
        <taxon>Hypotrichia</taxon>
        <taxon>Euplotida</taxon>
        <taxon>Euplotidae</taxon>
        <taxon>Moneuplotes</taxon>
    </lineage>
</organism>
<name>A0AAD1Y0B7_EUPCR</name>
<keyword evidence="3" id="KW-1185">Reference proteome</keyword>
<feature type="region of interest" description="Disordered" evidence="1">
    <location>
        <begin position="134"/>
        <end position="159"/>
    </location>
</feature>
<reference evidence="2" key="1">
    <citation type="submission" date="2023-07" db="EMBL/GenBank/DDBJ databases">
        <authorList>
            <consortium name="AG Swart"/>
            <person name="Singh M."/>
            <person name="Singh A."/>
            <person name="Seah K."/>
            <person name="Emmerich C."/>
        </authorList>
    </citation>
    <scope>NUCLEOTIDE SEQUENCE</scope>
    <source>
        <strain evidence="2">DP1</strain>
    </source>
</reference>
<evidence type="ECO:0000313" key="2">
    <source>
        <dbReference type="EMBL" id="CAI2382407.1"/>
    </source>
</evidence>
<evidence type="ECO:0000313" key="3">
    <source>
        <dbReference type="Proteomes" id="UP001295684"/>
    </source>
</evidence>
<comment type="caution">
    <text evidence="2">The sequence shown here is derived from an EMBL/GenBank/DDBJ whole genome shotgun (WGS) entry which is preliminary data.</text>
</comment>
<dbReference type="AlphaFoldDB" id="A0AAD1Y0B7"/>
<protein>
    <submittedName>
        <fullName evidence="2">Uncharacterized protein</fullName>
    </submittedName>
</protein>
<dbReference type="EMBL" id="CAMPGE010024580">
    <property type="protein sequence ID" value="CAI2382407.1"/>
    <property type="molecule type" value="Genomic_DNA"/>
</dbReference>
<dbReference type="Proteomes" id="UP001295684">
    <property type="component" value="Unassembled WGS sequence"/>
</dbReference>
<evidence type="ECO:0000256" key="1">
    <source>
        <dbReference type="SAM" id="MobiDB-lite"/>
    </source>
</evidence>
<accession>A0AAD1Y0B7</accession>